<dbReference type="InterPro" id="IPR014718">
    <property type="entry name" value="GH-type_carb-bd"/>
</dbReference>
<organism evidence="1 2">
    <name type="scientific">Cellulomonas fengjieae</name>
    <dbReference type="NCBI Taxonomy" id="2819978"/>
    <lineage>
        <taxon>Bacteria</taxon>
        <taxon>Bacillati</taxon>
        <taxon>Actinomycetota</taxon>
        <taxon>Actinomycetes</taxon>
        <taxon>Micrococcales</taxon>
        <taxon>Cellulomonadaceae</taxon>
        <taxon>Cellulomonas</taxon>
    </lineage>
</organism>
<dbReference type="CDD" id="cd09022">
    <property type="entry name" value="Aldose_epim_Ec_YihR"/>
    <property type="match status" value="1"/>
</dbReference>
<dbReference type="EMBL" id="JAGFBM010000006">
    <property type="protein sequence ID" value="MBO3085236.1"/>
    <property type="molecule type" value="Genomic_DNA"/>
</dbReference>
<dbReference type="InterPro" id="IPR008183">
    <property type="entry name" value="Aldose_1/G6P_1-epimerase"/>
</dbReference>
<dbReference type="InterPro" id="IPR037480">
    <property type="entry name" value="YihR-like"/>
</dbReference>
<dbReference type="RefSeq" id="WP_208289711.1">
    <property type="nucleotide sequence ID" value="NZ_CP074404.1"/>
</dbReference>
<dbReference type="InterPro" id="IPR011013">
    <property type="entry name" value="Gal_mutarotase_sf_dom"/>
</dbReference>
<dbReference type="Proteomes" id="UP000678317">
    <property type="component" value="Unassembled WGS sequence"/>
</dbReference>
<name>A0ABS3SJV1_9CELL</name>
<proteinExistence type="predicted"/>
<accession>A0ABS3SJV1</accession>
<sequence>MTRTREVRQTAHLVHLASPDGRSHATVDLRGGGLHSLEVDGEPLVHTYDADGPVPYCAGSLLFPWPNRVRGGHWAHDGIEHQLEVDEPELGNANHGFVREATFQVTSRSARNVTVATVVEPRPGYPFEVALSTTYTAQEAGVRVDHTICNLSPAPAPVALGAHPYVRVGTVPADELRLAVLADRHLPVDAALIPVRDEPVDASVDLRDGRLVAGSDLNTCYHDLTAQDGEHRHYLAAPDGRAVEVWTDRSFGHVQVYVTDRFPQQGQRTTAIAVEPMTAAPDALNSGRGLRWLAAGQSWDLSWGLRALAW</sequence>
<dbReference type="Pfam" id="PF01263">
    <property type="entry name" value="Aldose_epim"/>
    <property type="match status" value="1"/>
</dbReference>
<dbReference type="Gene3D" id="2.70.98.10">
    <property type="match status" value="1"/>
</dbReference>
<reference evidence="1 2" key="1">
    <citation type="submission" date="2021-03" db="EMBL/GenBank/DDBJ databases">
        <title>novel species in genus Cellulomonas.</title>
        <authorList>
            <person name="Zhang G."/>
        </authorList>
    </citation>
    <scope>NUCLEOTIDE SEQUENCE [LARGE SCALE GENOMIC DNA]</scope>
    <source>
        <strain evidence="2">zg-ZUI188</strain>
    </source>
</reference>
<evidence type="ECO:0000313" key="2">
    <source>
        <dbReference type="Proteomes" id="UP000678317"/>
    </source>
</evidence>
<dbReference type="SUPFAM" id="SSF74650">
    <property type="entry name" value="Galactose mutarotase-like"/>
    <property type="match status" value="1"/>
</dbReference>
<evidence type="ECO:0000313" key="1">
    <source>
        <dbReference type="EMBL" id="MBO3085236.1"/>
    </source>
</evidence>
<gene>
    <name evidence="1" type="ORF">J4035_11365</name>
</gene>
<protein>
    <submittedName>
        <fullName evidence="1">Aldose 1-epimerase family protein</fullName>
    </submittedName>
</protein>
<comment type="caution">
    <text evidence="1">The sequence shown here is derived from an EMBL/GenBank/DDBJ whole genome shotgun (WGS) entry which is preliminary data.</text>
</comment>
<keyword evidence="2" id="KW-1185">Reference proteome</keyword>